<feature type="transmembrane region" description="Helical" evidence="1">
    <location>
        <begin position="16"/>
        <end position="36"/>
    </location>
</feature>
<feature type="transmembrane region" description="Helical" evidence="1">
    <location>
        <begin position="87"/>
        <end position="110"/>
    </location>
</feature>
<dbReference type="PANTHER" id="PTHR40042:SF1">
    <property type="entry name" value="DUF1405 DOMAIN-CONTAINING PROTEIN"/>
    <property type="match status" value="1"/>
</dbReference>
<dbReference type="AlphaFoldDB" id="A0A5D0CTZ6"/>
<reference evidence="2 3" key="1">
    <citation type="submission" date="2019-08" db="EMBL/GenBank/DDBJ databases">
        <title>Genome sequencing of Paenibacillus faecis DSM 23593(T).</title>
        <authorList>
            <person name="Kook J.-K."/>
            <person name="Park S.-N."/>
            <person name="Lim Y.K."/>
        </authorList>
    </citation>
    <scope>NUCLEOTIDE SEQUENCE [LARGE SCALE GENOMIC DNA]</scope>
    <source>
        <strain evidence="2 3">DSM 23593</strain>
    </source>
</reference>
<gene>
    <name evidence="2" type="ORF">FRY98_11750</name>
</gene>
<keyword evidence="1" id="KW-0472">Membrane</keyword>
<dbReference type="OrthoDB" id="152213at2"/>
<name>A0A5D0CTZ6_9BACL</name>
<sequence>MKLSFFWSRALLSSRLLLWPLFICNLLGTVYGYIWYDAQLRETWLTHPHWRIIFVPDSPTASLFFTLSLLFLLFPKRLGRFGGVRRLLEGLAVVTSVKYGVWAVSMIFAGAYQGGDLGWQDWMLVGSHLAMAVEALLYVRLFRFGTGMLIAAGCWTLLNDTVDYTYEVYPWLPRTLWDDVSSVMVFTFCLTLASVAAGWLALKGAGRTKAEF</sequence>
<evidence type="ECO:0000313" key="3">
    <source>
        <dbReference type="Proteomes" id="UP000325218"/>
    </source>
</evidence>
<evidence type="ECO:0000313" key="2">
    <source>
        <dbReference type="EMBL" id="TYA13332.1"/>
    </source>
</evidence>
<keyword evidence="1" id="KW-1133">Transmembrane helix</keyword>
<dbReference type="EMBL" id="VSDO01000002">
    <property type="protein sequence ID" value="TYA13332.1"/>
    <property type="molecule type" value="Genomic_DNA"/>
</dbReference>
<proteinExistence type="predicted"/>
<comment type="caution">
    <text evidence="2">The sequence shown here is derived from an EMBL/GenBank/DDBJ whole genome shotgun (WGS) entry which is preliminary data.</text>
</comment>
<protein>
    <submittedName>
        <fullName evidence="2">DUF1405 domain-containing protein</fullName>
    </submittedName>
</protein>
<feature type="transmembrane region" description="Helical" evidence="1">
    <location>
        <begin position="144"/>
        <end position="162"/>
    </location>
</feature>
<dbReference type="RefSeq" id="WP_148451928.1">
    <property type="nucleotide sequence ID" value="NZ_VSDO01000002.1"/>
</dbReference>
<feature type="transmembrane region" description="Helical" evidence="1">
    <location>
        <begin position="182"/>
        <end position="202"/>
    </location>
</feature>
<keyword evidence="3" id="KW-1185">Reference proteome</keyword>
<dbReference type="PANTHER" id="PTHR40042">
    <property type="entry name" value="HYPOTHETICAL MEMBRANE SPANNING PROTEIN"/>
    <property type="match status" value="1"/>
</dbReference>
<evidence type="ECO:0000256" key="1">
    <source>
        <dbReference type="SAM" id="Phobius"/>
    </source>
</evidence>
<dbReference type="Proteomes" id="UP000325218">
    <property type="component" value="Unassembled WGS sequence"/>
</dbReference>
<feature type="transmembrane region" description="Helical" evidence="1">
    <location>
        <begin position="48"/>
        <end position="75"/>
    </location>
</feature>
<dbReference type="Pfam" id="PF07187">
    <property type="entry name" value="DUF1405"/>
    <property type="match status" value="1"/>
</dbReference>
<accession>A0A5D0CTZ6</accession>
<keyword evidence="1" id="KW-0812">Transmembrane</keyword>
<organism evidence="2 3">
    <name type="scientific">Paenibacillus faecis</name>
    <dbReference type="NCBI Taxonomy" id="862114"/>
    <lineage>
        <taxon>Bacteria</taxon>
        <taxon>Bacillati</taxon>
        <taxon>Bacillota</taxon>
        <taxon>Bacilli</taxon>
        <taxon>Bacillales</taxon>
        <taxon>Paenibacillaceae</taxon>
        <taxon>Paenibacillus</taxon>
    </lineage>
</organism>
<dbReference type="InterPro" id="IPR009845">
    <property type="entry name" value="DUF1405"/>
</dbReference>